<comment type="caution">
    <text evidence="1">The sequence shown here is derived from an EMBL/GenBank/DDBJ whole genome shotgun (WGS) entry which is preliminary data.</text>
</comment>
<name>A0A837IJL8_9BACT</name>
<reference evidence="1 2" key="1">
    <citation type="journal article" date="2015" name="Nature">
        <title>rRNA introns, odd ribosomes, and small enigmatic genomes across a large radiation of phyla.</title>
        <authorList>
            <person name="Brown C.T."/>
            <person name="Hug L.A."/>
            <person name="Thomas B.C."/>
            <person name="Sharon I."/>
            <person name="Castelle C.J."/>
            <person name="Singh A."/>
            <person name="Wilkins M.J."/>
            <person name="Williams K.H."/>
            <person name="Banfield J.F."/>
        </authorList>
    </citation>
    <scope>NUCLEOTIDE SEQUENCE [LARGE SCALE GENOMIC DNA]</scope>
</reference>
<protein>
    <submittedName>
        <fullName evidence="1">Uncharacterized protein</fullName>
    </submittedName>
</protein>
<dbReference type="AlphaFoldDB" id="A0A837IJL8"/>
<proteinExistence type="predicted"/>
<sequence>MTSPWISQEHRMAHQHVHMVGHQHISMQLYLIAFQRLTQAVKVKTVIIFRKKTGFPVVTTLNDMSWHIRQIHPWTPGPQS</sequence>
<gene>
    <name evidence="1" type="ORF">UX18_C0023G0024</name>
</gene>
<evidence type="ECO:0000313" key="1">
    <source>
        <dbReference type="EMBL" id="KKU12479.1"/>
    </source>
</evidence>
<evidence type="ECO:0000313" key="2">
    <source>
        <dbReference type="Proteomes" id="UP000034909"/>
    </source>
</evidence>
<accession>A0A837IJL8</accession>
<dbReference type="Proteomes" id="UP000034909">
    <property type="component" value="Unassembled WGS sequence"/>
</dbReference>
<organism evidence="1 2">
    <name type="scientific">Candidatus Azambacteria bacterium GW2011_GWC2_45_7b</name>
    <dbReference type="NCBI Taxonomy" id="1618621"/>
    <lineage>
        <taxon>Bacteria</taxon>
        <taxon>Candidatus Azamiibacteriota</taxon>
    </lineage>
</organism>
<dbReference type="EMBL" id="LCLF01000023">
    <property type="protein sequence ID" value="KKU12479.1"/>
    <property type="molecule type" value="Genomic_DNA"/>
</dbReference>